<dbReference type="InterPro" id="IPR036721">
    <property type="entry name" value="RCK_C_sf"/>
</dbReference>
<sequence>MKKIFVYLTWIFIFFSAVTIAVLMIAEEKSFTNSVFITLMLFTAGEPLNLNLDNLELITGTLMVIQAAMGLMCVTVGFSVIVNYLVSEKISRLMAREKIRMKDHIIICGLGNVGYQIAKELSRLEQDFVIIDRGDDKDLVEVAKKRKCKVLIENLKNSDSLDAAQIQHAKSMIICTGNDLLNMEVALMAREKREDIIIVMRMFDQDLAKKVKNAFGLKIAFSASGLSASVFAAASIDEAVFQSVRVDKELFVSAKLRIENECDIIGKTLDELMAKDLVVLKLISGKERLKFPRGDRQIQLGDIVYVTCSLPVLKEIKKLVHNCDVVKS</sequence>
<dbReference type="PROSITE" id="PS51202">
    <property type="entry name" value="RCK_C"/>
    <property type="match status" value="1"/>
</dbReference>
<gene>
    <name evidence="4" type="ORF">UABAM_03273</name>
</gene>
<dbReference type="Gene3D" id="3.30.70.1450">
    <property type="entry name" value="Regulator of K+ conductance, C-terminal domain"/>
    <property type="match status" value="1"/>
</dbReference>
<organism evidence="4 5">
    <name type="scientific">Uabimicrobium amorphum</name>
    <dbReference type="NCBI Taxonomy" id="2596890"/>
    <lineage>
        <taxon>Bacteria</taxon>
        <taxon>Pseudomonadati</taxon>
        <taxon>Planctomycetota</taxon>
        <taxon>Candidatus Uabimicrobiia</taxon>
        <taxon>Candidatus Uabimicrobiales</taxon>
        <taxon>Candidatus Uabimicrobiaceae</taxon>
        <taxon>Candidatus Uabimicrobium</taxon>
    </lineage>
</organism>
<dbReference type="SUPFAM" id="SSF51735">
    <property type="entry name" value="NAD(P)-binding Rossmann-fold domains"/>
    <property type="match status" value="1"/>
</dbReference>
<dbReference type="RefSeq" id="WP_151969040.1">
    <property type="nucleotide sequence ID" value="NZ_AP019860.1"/>
</dbReference>
<dbReference type="KEGG" id="uam:UABAM_03273"/>
<dbReference type="PANTHER" id="PTHR43833:SF11">
    <property type="entry name" value="VOLTAGE-GATED POTASSIUM CHANNEL KCH"/>
    <property type="match status" value="1"/>
</dbReference>
<keyword evidence="1" id="KW-1133">Transmembrane helix</keyword>
<dbReference type="InterPro" id="IPR050721">
    <property type="entry name" value="Trk_Ktr_HKT_K-transport"/>
</dbReference>
<evidence type="ECO:0000313" key="5">
    <source>
        <dbReference type="Proteomes" id="UP000326354"/>
    </source>
</evidence>
<dbReference type="Pfam" id="PF02254">
    <property type="entry name" value="TrkA_N"/>
    <property type="match status" value="1"/>
</dbReference>
<evidence type="ECO:0000259" key="2">
    <source>
        <dbReference type="PROSITE" id="PS51201"/>
    </source>
</evidence>
<dbReference type="EMBL" id="AP019860">
    <property type="protein sequence ID" value="BBM84912.1"/>
    <property type="molecule type" value="Genomic_DNA"/>
</dbReference>
<proteinExistence type="predicted"/>
<evidence type="ECO:0000256" key="1">
    <source>
        <dbReference type="SAM" id="Phobius"/>
    </source>
</evidence>
<keyword evidence="5" id="KW-1185">Reference proteome</keyword>
<dbReference type="AlphaFoldDB" id="A0A5S9F552"/>
<dbReference type="PANTHER" id="PTHR43833">
    <property type="entry name" value="POTASSIUM CHANNEL PROTEIN 2-RELATED-RELATED"/>
    <property type="match status" value="1"/>
</dbReference>
<accession>A0A5S9F552</accession>
<dbReference type="SUPFAM" id="SSF116726">
    <property type="entry name" value="TrkA C-terminal domain-like"/>
    <property type="match status" value="1"/>
</dbReference>
<protein>
    <submittedName>
        <fullName evidence="4">Potassium transporter TrkA</fullName>
    </submittedName>
</protein>
<feature type="domain" description="RCK C-terminal" evidence="3">
    <location>
        <begin position="241"/>
        <end position="322"/>
    </location>
</feature>
<dbReference type="Proteomes" id="UP000326354">
    <property type="component" value="Chromosome"/>
</dbReference>
<dbReference type="InterPro" id="IPR003148">
    <property type="entry name" value="RCK_N"/>
</dbReference>
<dbReference type="PROSITE" id="PS51201">
    <property type="entry name" value="RCK_N"/>
    <property type="match status" value="1"/>
</dbReference>
<feature type="transmembrane region" description="Helical" evidence="1">
    <location>
        <begin position="7"/>
        <end position="26"/>
    </location>
</feature>
<feature type="domain" description="RCK N-terminal" evidence="2">
    <location>
        <begin position="102"/>
        <end position="224"/>
    </location>
</feature>
<evidence type="ECO:0000259" key="3">
    <source>
        <dbReference type="PROSITE" id="PS51202"/>
    </source>
</evidence>
<name>A0A5S9F552_UABAM</name>
<dbReference type="InterPro" id="IPR006037">
    <property type="entry name" value="RCK_C"/>
</dbReference>
<keyword evidence="1" id="KW-0812">Transmembrane</keyword>
<dbReference type="GO" id="GO:0006813">
    <property type="term" value="P:potassium ion transport"/>
    <property type="evidence" value="ECO:0007669"/>
    <property type="project" value="InterPro"/>
</dbReference>
<dbReference type="Pfam" id="PF02080">
    <property type="entry name" value="TrkA_C"/>
    <property type="match status" value="1"/>
</dbReference>
<keyword evidence="1" id="KW-0472">Membrane</keyword>
<dbReference type="GO" id="GO:0008324">
    <property type="term" value="F:monoatomic cation transmembrane transporter activity"/>
    <property type="evidence" value="ECO:0007669"/>
    <property type="project" value="InterPro"/>
</dbReference>
<dbReference type="Gene3D" id="3.40.50.720">
    <property type="entry name" value="NAD(P)-binding Rossmann-like Domain"/>
    <property type="match status" value="1"/>
</dbReference>
<dbReference type="OrthoDB" id="9781411at2"/>
<evidence type="ECO:0000313" key="4">
    <source>
        <dbReference type="EMBL" id="BBM84912.1"/>
    </source>
</evidence>
<feature type="transmembrane region" description="Helical" evidence="1">
    <location>
        <begin position="57"/>
        <end position="86"/>
    </location>
</feature>
<reference evidence="4 5" key="1">
    <citation type="submission" date="2019-08" db="EMBL/GenBank/DDBJ databases">
        <title>Complete genome sequence of Candidatus Uab amorphum.</title>
        <authorList>
            <person name="Shiratori T."/>
            <person name="Suzuki S."/>
            <person name="Kakizawa Y."/>
            <person name="Ishida K."/>
        </authorList>
    </citation>
    <scope>NUCLEOTIDE SEQUENCE [LARGE SCALE GENOMIC DNA]</scope>
    <source>
        <strain evidence="4 5">SRT547</strain>
    </source>
</reference>
<dbReference type="InterPro" id="IPR036291">
    <property type="entry name" value="NAD(P)-bd_dom_sf"/>
</dbReference>